<proteinExistence type="predicted"/>
<comment type="pathway">
    <text evidence="2">Protein modification; protein ubiquitination.</text>
</comment>
<dbReference type="PROSITE" id="PS51154">
    <property type="entry name" value="MACRO"/>
    <property type="match status" value="2"/>
</dbReference>
<dbReference type="GeneID" id="111138477"/>
<gene>
    <name evidence="9" type="primary">LOC111138477</name>
</gene>
<sequence length="1021" mass="114144">MRSTWTDVNISIKIHRDDSFLKDDTPEKVVDFSPWLLPPTMQYVLTRELSSLQTVLQMRGYVLELEEKSISVLHVSGRKLKTFQDVMADLCNVISGFLTRFDSRPIVVSKQFEKIDFKKLGLQNVKVTWDVPKGCYWMSGTVEDVDTAYGVIQDIHPSLWSSCRDATFTVDQEWTNMRVKAIFRDICPPCELVIDTASYILSQKLHFADQEFSLVKVLKSFELDLENIPTSGVNGIQLEGFLVGTVNALVHITSSLESKAILISSLVKNSRKNYPSSYGNVRCYWEKHNSTVWLTGSREDVTANFENFQLYIESDDKQLPEQTSTTANKEAKVKTTPTIEKNKIENQETSDEEMTTVKTPEGMIVKIYYGDIRKLQVDCIVNAANRDLQHVGGVAYAIAKAAGPQLEIESKEYIKKHGPLAVGDCCATSSGKLPYKYIIHTAGPMWHDYKATDKELCLDHLREAVEVTFRKATTLGLKSIAVSAISSGIFGVPKEKCAEQYSRAVSAFSASNSHTSLREIHFVDIDRQMVHLIASNFKKQFPSKSKTLPIRRKSLDDNAWKTKSPSPIKGGSSTSSSRHTCDTEDEGTVFDITDRTSLYIKVGDVAVMEGSAVVCPQDKFCYSFGKIADAIKERLGNMEQNMPSVTGTPKGGFPNGKVIPTKIGKFTVPWEYILHAVCPKRGKEMTADQFEGDLKETIRNVFQAAENLGLKSIVCPLLGAGKSGFANLKDIEKTCAKCLVDVVREIKEENCPLKEVMIVVCSSSVLKTIKDTLTAAGFRCRPRSRSESDCWEWKGKHRSTSCDKSYSKSQTCASKTKTAASHTRYSESCKKPKPGEKCEEFTLCTRCTSRPMSVDNLCQSCDKKYEKSKGNQPFGTMEITKNAKKLPGHESSEGTLVIKYTFAGGVQISSHPSPGQKYSGYTQTAYVPNTPKGRQVTKLLNVAFTRRLLFTVSPSTCCRSKEGTITWNGVLHKTNITGGRKYGYPDPTYLDRVLEDLRNKNVSEETCIYNEHKEFSRCFQK</sequence>
<evidence type="ECO:0000313" key="8">
    <source>
        <dbReference type="Proteomes" id="UP000694844"/>
    </source>
</evidence>
<dbReference type="InterPro" id="IPR043472">
    <property type="entry name" value="Macro_dom-like"/>
</dbReference>
<dbReference type="Gene3D" id="3.40.220.10">
    <property type="entry name" value="Leucine Aminopeptidase, subunit E, domain 1"/>
    <property type="match status" value="2"/>
</dbReference>
<keyword evidence="8" id="KW-1185">Reference proteome</keyword>
<dbReference type="InterPro" id="IPR039398">
    <property type="entry name" value="Deltex_fam"/>
</dbReference>
<evidence type="ECO:0000256" key="2">
    <source>
        <dbReference type="ARBA" id="ARBA00004906"/>
    </source>
</evidence>
<evidence type="ECO:0000256" key="6">
    <source>
        <dbReference type="SAM" id="MobiDB-lite"/>
    </source>
</evidence>
<dbReference type="GO" id="GO:0046872">
    <property type="term" value="F:metal ion binding"/>
    <property type="evidence" value="ECO:0007669"/>
    <property type="project" value="UniProtKB-KW"/>
</dbReference>
<accession>A0A8B8F1R1</accession>
<protein>
    <recommendedName>
        <fullName evidence="3">RING-type E3 ubiquitin transferase</fullName>
        <ecNumber evidence="3">2.3.2.27</ecNumber>
    </recommendedName>
</protein>
<dbReference type="InterPro" id="IPR039396">
    <property type="entry name" value="Deltex_C"/>
</dbReference>
<dbReference type="CDD" id="cd02907">
    <property type="entry name" value="Macro_Af1521_BAL-like"/>
    <property type="match status" value="1"/>
</dbReference>
<feature type="region of interest" description="Disordered" evidence="6">
    <location>
        <begin position="552"/>
        <end position="583"/>
    </location>
</feature>
<dbReference type="GO" id="GO:0016567">
    <property type="term" value="P:protein ubiquitination"/>
    <property type="evidence" value="ECO:0007669"/>
    <property type="project" value="InterPro"/>
</dbReference>
<dbReference type="AlphaFoldDB" id="A0A8B8F1R1"/>
<name>A0A8B8F1R1_CRAVI</name>
<evidence type="ECO:0000313" key="9">
    <source>
        <dbReference type="RefSeq" id="XP_022346174.1"/>
    </source>
</evidence>
<dbReference type="EC" id="2.3.2.27" evidence="3"/>
<dbReference type="Pfam" id="PF01661">
    <property type="entry name" value="Macro"/>
    <property type="match status" value="2"/>
</dbReference>
<dbReference type="PANTHER" id="PTHR12622">
    <property type="entry name" value="DELTEX-RELATED"/>
    <property type="match status" value="1"/>
</dbReference>
<keyword evidence="4" id="KW-0808">Transferase</keyword>
<dbReference type="GO" id="GO:0061630">
    <property type="term" value="F:ubiquitin protein ligase activity"/>
    <property type="evidence" value="ECO:0007669"/>
    <property type="project" value="UniProtKB-EC"/>
</dbReference>
<dbReference type="Proteomes" id="UP000694844">
    <property type="component" value="Chromosome 5"/>
</dbReference>
<keyword evidence="5" id="KW-0479">Metal-binding</keyword>
<dbReference type="Pfam" id="PF18102">
    <property type="entry name" value="DTC"/>
    <property type="match status" value="1"/>
</dbReference>
<evidence type="ECO:0000259" key="7">
    <source>
        <dbReference type="PROSITE" id="PS51154"/>
    </source>
</evidence>
<dbReference type="SMART" id="SM00506">
    <property type="entry name" value="A1pp"/>
    <property type="match status" value="2"/>
</dbReference>
<organism evidence="8 9">
    <name type="scientific">Crassostrea virginica</name>
    <name type="common">Eastern oyster</name>
    <dbReference type="NCBI Taxonomy" id="6565"/>
    <lineage>
        <taxon>Eukaryota</taxon>
        <taxon>Metazoa</taxon>
        <taxon>Spiralia</taxon>
        <taxon>Lophotrochozoa</taxon>
        <taxon>Mollusca</taxon>
        <taxon>Bivalvia</taxon>
        <taxon>Autobranchia</taxon>
        <taxon>Pteriomorphia</taxon>
        <taxon>Ostreida</taxon>
        <taxon>Ostreoidea</taxon>
        <taxon>Ostreidae</taxon>
        <taxon>Crassostrea</taxon>
    </lineage>
</organism>
<evidence type="ECO:0000256" key="5">
    <source>
        <dbReference type="ARBA" id="ARBA00022723"/>
    </source>
</evidence>
<evidence type="ECO:0000256" key="1">
    <source>
        <dbReference type="ARBA" id="ARBA00000900"/>
    </source>
</evidence>
<dbReference type="GO" id="GO:0007219">
    <property type="term" value="P:Notch signaling pathway"/>
    <property type="evidence" value="ECO:0007669"/>
    <property type="project" value="InterPro"/>
</dbReference>
<reference evidence="9" key="1">
    <citation type="submission" date="2025-08" db="UniProtKB">
        <authorList>
            <consortium name="RefSeq"/>
        </authorList>
    </citation>
    <scope>IDENTIFICATION</scope>
    <source>
        <tissue evidence="9">Whole sample</tissue>
    </source>
</reference>
<feature type="domain" description="Macro" evidence="7">
    <location>
        <begin position="352"/>
        <end position="541"/>
    </location>
</feature>
<dbReference type="InterPro" id="IPR002589">
    <property type="entry name" value="Macro_dom"/>
</dbReference>
<evidence type="ECO:0000256" key="4">
    <source>
        <dbReference type="ARBA" id="ARBA00022679"/>
    </source>
</evidence>
<dbReference type="OrthoDB" id="6133115at2759"/>
<dbReference type="Gene3D" id="3.30.390.130">
    <property type="match status" value="1"/>
</dbReference>
<feature type="compositionally biased region" description="Low complexity" evidence="6">
    <location>
        <begin position="562"/>
        <end position="577"/>
    </location>
</feature>
<evidence type="ECO:0000256" key="3">
    <source>
        <dbReference type="ARBA" id="ARBA00012483"/>
    </source>
</evidence>
<dbReference type="InterPro" id="IPR039399">
    <property type="entry name" value="Deltex_C_sf"/>
</dbReference>
<dbReference type="SUPFAM" id="SSF52949">
    <property type="entry name" value="Macro domain-like"/>
    <property type="match status" value="2"/>
</dbReference>
<dbReference type="KEGG" id="cvn:111138477"/>
<comment type="catalytic activity">
    <reaction evidence="1">
        <text>S-ubiquitinyl-[E2 ubiquitin-conjugating enzyme]-L-cysteine + [acceptor protein]-L-lysine = [E2 ubiquitin-conjugating enzyme]-L-cysteine + N(6)-ubiquitinyl-[acceptor protein]-L-lysine.</text>
        <dbReference type="EC" id="2.3.2.27"/>
    </reaction>
</comment>
<dbReference type="RefSeq" id="XP_022346174.1">
    <property type="nucleotide sequence ID" value="XM_022490466.1"/>
</dbReference>
<feature type="domain" description="Macro" evidence="7">
    <location>
        <begin position="585"/>
        <end position="777"/>
    </location>
</feature>